<dbReference type="HOGENOM" id="CLU_1889410_0_0_1"/>
<dbReference type="Gramene" id="Solyc05g024450.1.1">
    <property type="protein sequence ID" value="Solyc05g024450.1.1"/>
    <property type="gene ID" value="Solyc05g024450.1"/>
</dbReference>
<dbReference type="PaxDb" id="4081-Solyc05g024450.1.1"/>
<sequence length="135" mass="15984">MAKEDSSFDMESHDEFVEMNWEFSFEVGKHTKLKLGTPMIKNLIDEKRRISLGQKELGENFQVLKQEVHSFKKLMIESDSKNFNAIEPLSKKVNRNNDFEYEEFRGRGMNVDFDNDYSNNNINNCDQHVTLQFTY</sequence>
<keyword evidence="2" id="KW-1185">Reference proteome</keyword>
<dbReference type="AlphaFoldDB" id="K4BZT2"/>
<proteinExistence type="predicted"/>
<reference evidence="1" key="1">
    <citation type="journal article" date="2012" name="Nature">
        <title>The tomato genome sequence provides insights into fleshy fruit evolution.</title>
        <authorList>
            <consortium name="Tomato Genome Consortium"/>
        </authorList>
    </citation>
    <scope>NUCLEOTIDE SEQUENCE [LARGE SCALE GENOMIC DNA]</scope>
    <source>
        <strain evidence="1">cv. Heinz 1706</strain>
    </source>
</reference>
<dbReference type="Proteomes" id="UP000004994">
    <property type="component" value="Chromosome 5"/>
</dbReference>
<reference evidence="1" key="2">
    <citation type="submission" date="2015-06" db="UniProtKB">
        <authorList>
            <consortium name="EnsemblPlants"/>
        </authorList>
    </citation>
    <scope>IDENTIFICATION</scope>
    <source>
        <strain evidence="1">cv. Heinz 1706</strain>
    </source>
</reference>
<dbReference type="InParanoid" id="K4BZT2"/>
<name>K4BZT2_SOLLC</name>
<protein>
    <submittedName>
        <fullName evidence="1">Uncharacterized protein</fullName>
    </submittedName>
</protein>
<evidence type="ECO:0000313" key="1">
    <source>
        <dbReference type="EnsemblPlants" id="Solyc05g024450.1.1"/>
    </source>
</evidence>
<organism evidence="1">
    <name type="scientific">Solanum lycopersicum</name>
    <name type="common">Tomato</name>
    <name type="synonym">Lycopersicon esculentum</name>
    <dbReference type="NCBI Taxonomy" id="4081"/>
    <lineage>
        <taxon>Eukaryota</taxon>
        <taxon>Viridiplantae</taxon>
        <taxon>Streptophyta</taxon>
        <taxon>Embryophyta</taxon>
        <taxon>Tracheophyta</taxon>
        <taxon>Spermatophyta</taxon>
        <taxon>Magnoliopsida</taxon>
        <taxon>eudicotyledons</taxon>
        <taxon>Gunneridae</taxon>
        <taxon>Pentapetalae</taxon>
        <taxon>asterids</taxon>
        <taxon>lamiids</taxon>
        <taxon>Solanales</taxon>
        <taxon>Solanaceae</taxon>
        <taxon>Solanoideae</taxon>
        <taxon>Solaneae</taxon>
        <taxon>Solanum</taxon>
        <taxon>Solanum subgen. Lycopersicon</taxon>
    </lineage>
</organism>
<dbReference type="EnsemblPlants" id="Solyc05g024450.1.1">
    <property type="protein sequence ID" value="Solyc05g024450.1.1"/>
    <property type="gene ID" value="Solyc05g024450.1"/>
</dbReference>
<evidence type="ECO:0000313" key="2">
    <source>
        <dbReference type="Proteomes" id="UP000004994"/>
    </source>
</evidence>
<accession>K4BZT2</accession>